<evidence type="ECO:0000313" key="1">
    <source>
        <dbReference type="EMBL" id="KAL3511843.1"/>
    </source>
</evidence>
<dbReference type="AlphaFoldDB" id="A0ABD2YX28"/>
<name>A0ABD2YX28_9GENT</name>
<proteinExistence type="predicted"/>
<accession>A0ABD2YX28</accession>
<organism evidence="1 2">
    <name type="scientific">Cinchona calisaya</name>
    <dbReference type="NCBI Taxonomy" id="153742"/>
    <lineage>
        <taxon>Eukaryota</taxon>
        <taxon>Viridiplantae</taxon>
        <taxon>Streptophyta</taxon>
        <taxon>Embryophyta</taxon>
        <taxon>Tracheophyta</taxon>
        <taxon>Spermatophyta</taxon>
        <taxon>Magnoliopsida</taxon>
        <taxon>eudicotyledons</taxon>
        <taxon>Gunneridae</taxon>
        <taxon>Pentapetalae</taxon>
        <taxon>asterids</taxon>
        <taxon>lamiids</taxon>
        <taxon>Gentianales</taxon>
        <taxon>Rubiaceae</taxon>
        <taxon>Cinchonoideae</taxon>
        <taxon>Cinchoneae</taxon>
        <taxon>Cinchona</taxon>
    </lineage>
</organism>
<comment type="caution">
    <text evidence="1">The sequence shown here is derived from an EMBL/GenBank/DDBJ whole genome shotgun (WGS) entry which is preliminary data.</text>
</comment>
<evidence type="ECO:0000313" key="2">
    <source>
        <dbReference type="Proteomes" id="UP001630127"/>
    </source>
</evidence>
<keyword evidence="2" id="KW-1185">Reference proteome</keyword>
<reference evidence="1 2" key="1">
    <citation type="submission" date="2024-11" db="EMBL/GenBank/DDBJ databases">
        <title>A near-complete genome assembly of Cinchona calisaya.</title>
        <authorList>
            <person name="Lian D.C."/>
            <person name="Zhao X.W."/>
            <person name="Wei L."/>
        </authorList>
    </citation>
    <scope>NUCLEOTIDE SEQUENCE [LARGE SCALE GENOMIC DNA]</scope>
    <source>
        <tissue evidence="1">Nenye</tissue>
    </source>
</reference>
<protein>
    <submittedName>
        <fullName evidence="1">Uncharacterized protein</fullName>
    </submittedName>
</protein>
<gene>
    <name evidence="1" type="ORF">ACH5RR_024560</name>
</gene>
<dbReference type="Proteomes" id="UP001630127">
    <property type="component" value="Unassembled WGS sequence"/>
</dbReference>
<dbReference type="EMBL" id="JBJUIK010000011">
    <property type="protein sequence ID" value="KAL3511843.1"/>
    <property type="molecule type" value="Genomic_DNA"/>
</dbReference>
<sequence length="100" mass="11825">MDAYVVGITLISESVEAIFSLNQDLRLHFHGVEKILGMAFVDFPERTRLELSARFCIIFFTPLFQSELEHEHEQLDILRLLHLHFLLGWKREACMLIYYV</sequence>